<feature type="signal peptide" evidence="6">
    <location>
        <begin position="1"/>
        <end position="27"/>
    </location>
</feature>
<gene>
    <name evidence="8" type="ORF">BS50DRAFT_371920</name>
</gene>
<proteinExistence type="inferred from homology"/>
<comment type="pathway">
    <text evidence="1">Glycan metabolism; pectin degradation; 2-dehydro-3-deoxy-D-gluconate from pectin: step 1/5.</text>
</comment>
<evidence type="ECO:0000256" key="3">
    <source>
        <dbReference type="ARBA" id="ARBA00013229"/>
    </source>
</evidence>
<dbReference type="GO" id="GO:0042545">
    <property type="term" value="P:cell wall modification"/>
    <property type="evidence" value="ECO:0007669"/>
    <property type="project" value="InterPro"/>
</dbReference>
<accession>A0A2T2NMP5</accession>
<dbReference type="GO" id="GO:0030599">
    <property type="term" value="F:pectinesterase activity"/>
    <property type="evidence" value="ECO:0007669"/>
    <property type="project" value="UniProtKB-EC"/>
</dbReference>
<evidence type="ECO:0000256" key="5">
    <source>
        <dbReference type="ARBA" id="ARBA00023085"/>
    </source>
</evidence>
<keyword evidence="5" id="KW-0063">Aspartyl esterase</keyword>
<dbReference type="PANTHER" id="PTHR31321:SF137">
    <property type="entry name" value="PECTIN METHYL ESTERASE (EUROFUNG)"/>
    <property type="match status" value="1"/>
</dbReference>
<evidence type="ECO:0000256" key="4">
    <source>
        <dbReference type="ARBA" id="ARBA00022801"/>
    </source>
</evidence>
<dbReference type="EMBL" id="KZ678135">
    <property type="protein sequence ID" value="PSN66703.1"/>
    <property type="molecule type" value="Genomic_DNA"/>
</dbReference>
<evidence type="ECO:0000313" key="8">
    <source>
        <dbReference type="EMBL" id="PSN66703.1"/>
    </source>
</evidence>
<dbReference type="InterPro" id="IPR000070">
    <property type="entry name" value="Pectinesterase_cat"/>
</dbReference>
<dbReference type="PANTHER" id="PTHR31321">
    <property type="entry name" value="ACYL-COA THIOESTER HYDROLASE YBHC-RELATED"/>
    <property type="match status" value="1"/>
</dbReference>
<reference evidence="8 9" key="1">
    <citation type="journal article" date="2018" name="Front. Microbiol.">
        <title>Genome-Wide Analysis of Corynespora cassiicola Leaf Fall Disease Putative Effectors.</title>
        <authorList>
            <person name="Lopez D."/>
            <person name="Ribeiro S."/>
            <person name="Label P."/>
            <person name="Fumanal B."/>
            <person name="Venisse J.S."/>
            <person name="Kohler A."/>
            <person name="de Oliveira R.R."/>
            <person name="Labutti K."/>
            <person name="Lipzen A."/>
            <person name="Lail K."/>
            <person name="Bauer D."/>
            <person name="Ohm R.A."/>
            <person name="Barry K.W."/>
            <person name="Spatafora J."/>
            <person name="Grigoriev I.V."/>
            <person name="Martin F.M."/>
            <person name="Pujade-Renaud V."/>
        </authorList>
    </citation>
    <scope>NUCLEOTIDE SEQUENCE [LARGE SCALE GENOMIC DNA]</scope>
    <source>
        <strain evidence="8 9">Philippines</strain>
    </source>
</reference>
<dbReference type="InterPro" id="IPR012334">
    <property type="entry name" value="Pectin_lyas_fold"/>
</dbReference>
<dbReference type="UniPathway" id="UPA00545">
    <property type="reaction ID" value="UER00823"/>
</dbReference>
<dbReference type="Pfam" id="PF01095">
    <property type="entry name" value="Pectinesterase"/>
    <property type="match status" value="1"/>
</dbReference>
<feature type="chain" id="PRO_5015722027" description="pectinesterase" evidence="6">
    <location>
        <begin position="28"/>
        <end position="404"/>
    </location>
</feature>
<evidence type="ECO:0000313" key="9">
    <source>
        <dbReference type="Proteomes" id="UP000240883"/>
    </source>
</evidence>
<keyword evidence="4" id="KW-0378">Hydrolase</keyword>
<dbReference type="STRING" id="1448308.A0A2T2NMP5"/>
<evidence type="ECO:0000256" key="2">
    <source>
        <dbReference type="ARBA" id="ARBA00008891"/>
    </source>
</evidence>
<protein>
    <recommendedName>
        <fullName evidence="3">pectinesterase</fullName>
        <ecNumber evidence="3">3.1.1.11</ecNumber>
    </recommendedName>
</protein>
<keyword evidence="6" id="KW-0732">Signal</keyword>
<dbReference type="Proteomes" id="UP000240883">
    <property type="component" value="Unassembled WGS sequence"/>
</dbReference>
<dbReference type="EC" id="3.1.1.11" evidence="3"/>
<evidence type="ECO:0000259" key="7">
    <source>
        <dbReference type="Pfam" id="PF01095"/>
    </source>
</evidence>
<organism evidence="8 9">
    <name type="scientific">Corynespora cassiicola Philippines</name>
    <dbReference type="NCBI Taxonomy" id="1448308"/>
    <lineage>
        <taxon>Eukaryota</taxon>
        <taxon>Fungi</taxon>
        <taxon>Dikarya</taxon>
        <taxon>Ascomycota</taxon>
        <taxon>Pezizomycotina</taxon>
        <taxon>Dothideomycetes</taxon>
        <taxon>Pleosporomycetidae</taxon>
        <taxon>Pleosporales</taxon>
        <taxon>Corynesporascaceae</taxon>
        <taxon>Corynespora</taxon>
    </lineage>
</organism>
<dbReference type="GO" id="GO:0045490">
    <property type="term" value="P:pectin catabolic process"/>
    <property type="evidence" value="ECO:0007669"/>
    <property type="project" value="UniProtKB-UniPathway"/>
</dbReference>
<dbReference type="OrthoDB" id="2019149at2759"/>
<name>A0A2T2NMP5_CORCC</name>
<feature type="domain" description="Pectinesterase catalytic" evidence="7">
    <location>
        <begin position="184"/>
        <end position="378"/>
    </location>
</feature>
<sequence>MAISTLWRRLAPAVLLLLLALLDPAHGASPLTKKQRIACQSPTPNPLKGCPKGTLLVDPNANGSSPTNTFPTIQSAVLSLPHDTSPHTILILPGLYTEQVNITRPGPLTLLGQTAHPASLSANTVHLIWHQATGTNTTGSLDNAYTSTLTIAPTLNASLTGSGPTGNPVPEDTPFGSADFRAYNLNVTNDYLPYSAGPSLALSTSYANTGFYTCALSSYQDTVYVGKHANSYMASSAIAGQTDFLYGFGTLWIERSALLMRSCGGGITAWKGTNTTYANKFGVYVVRSDVVRANASLAIEGKCALGRPWNALHRSVFAESYLDASIRPSGYIPWGATDPRVNNGTFMAEYGTFGPGWNETGRREGGVTKVLSEREWEPYSAPGKVFRYFKSEREGNTGWIDWEV</sequence>
<dbReference type="AlphaFoldDB" id="A0A2T2NMP5"/>
<dbReference type="Gene3D" id="2.160.20.10">
    <property type="entry name" value="Single-stranded right-handed beta-helix, Pectin lyase-like"/>
    <property type="match status" value="1"/>
</dbReference>
<dbReference type="InterPro" id="IPR011050">
    <property type="entry name" value="Pectin_lyase_fold/virulence"/>
</dbReference>
<dbReference type="SUPFAM" id="SSF51126">
    <property type="entry name" value="Pectin lyase-like"/>
    <property type="match status" value="1"/>
</dbReference>
<comment type="similarity">
    <text evidence="2">Belongs to the pectinesterase family.</text>
</comment>
<evidence type="ECO:0000256" key="1">
    <source>
        <dbReference type="ARBA" id="ARBA00005184"/>
    </source>
</evidence>
<keyword evidence="9" id="KW-1185">Reference proteome</keyword>
<evidence type="ECO:0000256" key="6">
    <source>
        <dbReference type="SAM" id="SignalP"/>
    </source>
</evidence>